<dbReference type="VEuPathDB" id="FungiDB:CIMG_11408"/>
<reference evidence="3" key="1">
    <citation type="journal article" date="2009" name="Genome Res.">
        <title>Comparative genomic analyses of the human fungal pathogens Coccidioides and their relatives.</title>
        <authorList>
            <person name="Sharpton T.J."/>
            <person name="Stajich J.E."/>
            <person name="Rounsley S.D."/>
            <person name="Gardner M.J."/>
            <person name="Wortman J.R."/>
            <person name="Jordar V.S."/>
            <person name="Maiti R."/>
            <person name="Kodira C.D."/>
            <person name="Neafsey D.E."/>
            <person name="Zeng Q."/>
            <person name="Hung C.-Y."/>
            <person name="McMahan C."/>
            <person name="Muszewska A."/>
            <person name="Grynberg M."/>
            <person name="Mandel M.A."/>
            <person name="Kellner E.M."/>
            <person name="Barker B.M."/>
            <person name="Galgiani J.N."/>
            <person name="Orbach M.J."/>
            <person name="Kirkland T.N."/>
            <person name="Cole G.T."/>
            <person name="Henn M.R."/>
            <person name="Birren B.W."/>
            <person name="Taylor J.W."/>
        </authorList>
    </citation>
    <scope>NUCLEOTIDE SEQUENCE [LARGE SCALE GENOMIC DNA]</scope>
    <source>
        <strain evidence="3">RS</strain>
    </source>
</reference>
<feature type="compositionally biased region" description="Basic and acidic residues" evidence="1">
    <location>
        <begin position="100"/>
        <end position="109"/>
    </location>
</feature>
<dbReference type="EMBL" id="GG704914">
    <property type="protein sequence ID" value="KJF61045.1"/>
    <property type="molecule type" value="Genomic_DNA"/>
</dbReference>
<proteinExistence type="predicted"/>
<dbReference type="AlphaFoldDB" id="A0A0D8JUL6"/>
<evidence type="ECO:0000313" key="3">
    <source>
        <dbReference type="Proteomes" id="UP000001261"/>
    </source>
</evidence>
<accession>A0A0D8JUL6</accession>
<evidence type="ECO:0000313" key="2">
    <source>
        <dbReference type="EMBL" id="KJF61045.1"/>
    </source>
</evidence>
<feature type="region of interest" description="Disordered" evidence="1">
    <location>
        <begin position="76"/>
        <end position="148"/>
    </location>
</feature>
<evidence type="ECO:0000256" key="1">
    <source>
        <dbReference type="SAM" id="MobiDB-lite"/>
    </source>
</evidence>
<gene>
    <name evidence="2" type="ORF">CIMG_11408</name>
</gene>
<reference evidence="3" key="2">
    <citation type="journal article" date="2010" name="Genome Res.">
        <title>Population genomic sequencing of Coccidioides fungi reveals recent hybridization and transposon control.</title>
        <authorList>
            <person name="Neafsey D.E."/>
            <person name="Barker B.M."/>
            <person name="Sharpton T.J."/>
            <person name="Stajich J.E."/>
            <person name="Park D.J."/>
            <person name="Whiston E."/>
            <person name="Hung C.-Y."/>
            <person name="McMahan C."/>
            <person name="White J."/>
            <person name="Sykes S."/>
            <person name="Heiman D."/>
            <person name="Young S."/>
            <person name="Zeng Q."/>
            <person name="Abouelleil A."/>
            <person name="Aftuck L."/>
            <person name="Bessette D."/>
            <person name="Brown A."/>
            <person name="FitzGerald M."/>
            <person name="Lui A."/>
            <person name="Macdonald J.P."/>
            <person name="Priest M."/>
            <person name="Orbach M.J."/>
            <person name="Galgiani J.N."/>
            <person name="Kirkland T.N."/>
            <person name="Cole G.T."/>
            <person name="Birren B.W."/>
            <person name="Henn M.R."/>
            <person name="Taylor J.W."/>
            <person name="Rounsley S.D."/>
        </authorList>
    </citation>
    <scope>GENOME REANNOTATION</scope>
    <source>
        <strain evidence="3">RS</strain>
    </source>
</reference>
<protein>
    <submittedName>
        <fullName evidence="2">Uncharacterized protein</fullName>
    </submittedName>
</protein>
<dbReference type="KEGG" id="cim:CIMG_11408"/>
<dbReference type="GeneID" id="24163699"/>
<dbReference type="Proteomes" id="UP000001261">
    <property type="component" value="Unassembled WGS sequence"/>
</dbReference>
<organism evidence="2 3">
    <name type="scientific">Coccidioides immitis (strain RS)</name>
    <name type="common">Valley fever fungus</name>
    <dbReference type="NCBI Taxonomy" id="246410"/>
    <lineage>
        <taxon>Eukaryota</taxon>
        <taxon>Fungi</taxon>
        <taxon>Dikarya</taxon>
        <taxon>Ascomycota</taxon>
        <taxon>Pezizomycotina</taxon>
        <taxon>Eurotiomycetes</taxon>
        <taxon>Eurotiomycetidae</taxon>
        <taxon>Onygenales</taxon>
        <taxon>Onygenaceae</taxon>
        <taxon>Coccidioides</taxon>
    </lineage>
</organism>
<dbReference type="InParanoid" id="A0A0D8JUL6"/>
<dbReference type="RefSeq" id="XP_012213868.1">
    <property type="nucleotide sequence ID" value="XM_012358445.1"/>
</dbReference>
<name>A0A0D8JUL6_COCIM</name>
<sequence length="242" mass="25554">MSSGGTGCSTVPGVVKLNNISGTTRRAGISFWNCGLTLMAPQAACSMVAVNEETGASHCDVTSCMHTDYHIRQAGGFQPVGLPSPYSEKGEPAKQGDQGDPGHDTRLAPRGEFGAGRFHGISAHHSQTPEDKSPTDGESRSGRGDRLVITTIPGPTYVLSVTYGDCGPKFLFGGEGNKTKCQNVEPAPSRLLEEHRMSKAAGVGSPSAELYSLIYRNPGNRSRIVRATTTTALHLGCEQPPR</sequence>
<keyword evidence="3" id="KW-1185">Reference proteome</keyword>
<feature type="compositionally biased region" description="Basic and acidic residues" evidence="1">
    <location>
        <begin position="127"/>
        <end position="146"/>
    </location>
</feature>